<evidence type="ECO:0000313" key="13">
    <source>
        <dbReference type="Proteomes" id="UP001595453"/>
    </source>
</evidence>
<organism evidence="12 13">
    <name type="scientific">Pseudoalteromonas fenneropenaei</name>
    <dbReference type="NCBI Taxonomy" id="1737459"/>
    <lineage>
        <taxon>Bacteria</taxon>
        <taxon>Pseudomonadati</taxon>
        <taxon>Pseudomonadota</taxon>
        <taxon>Gammaproteobacteria</taxon>
        <taxon>Alteromonadales</taxon>
        <taxon>Pseudoalteromonadaceae</taxon>
        <taxon>Pseudoalteromonas</taxon>
    </lineage>
</organism>
<evidence type="ECO:0000313" key="12">
    <source>
        <dbReference type="EMBL" id="MFC3032835.1"/>
    </source>
</evidence>
<evidence type="ECO:0000256" key="9">
    <source>
        <dbReference type="ARBA" id="ARBA00030781"/>
    </source>
</evidence>
<dbReference type="Proteomes" id="UP001595453">
    <property type="component" value="Unassembled WGS sequence"/>
</dbReference>
<dbReference type="EC" id="2.8.1.12" evidence="3"/>
<dbReference type="SUPFAM" id="SSF54690">
    <property type="entry name" value="Molybdopterin synthase subunit MoaE"/>
    <property type="match status" value="1"/>
</dbReference>
<comment type="caution">
    <text evidence="12">The sequence shown here is derived from an EMBL/GenBank/DDBJ whole genome shotgun (WGS) entry which is preliminary data.</text>
</comment>
<evidence type="ECO:0000256" key="3">
    <source>
        <dbReference type="ARBA" id="ARBA00011950"/>
    </source>
</evidence>
<evidence type="ECO:0000256" key="11">
    <source>
        <dbReference type="ARBA" id="ARBA00049878"/>
    </source>
</evidence>
<evidence type="ECO:0000256" key="8">
    <source>
        <dbReference type="ARBA" id="ARBA00030407"/>
    </source>
</evidence>
<evidence type="ECO:0000256" key="6">
    <source>
        <dbReference type="ARBA" id="ARBA00026066"/>
    </source>
</evidence>
<evidence type="ECO:0000256" key="4">
    <source>
        <dbReference type="ARBA" id="ARBA00013858"/>
    </source>
</evidence>
<name>A0ABV7CJK7_9GAMM</name>
<dbReference type="EMBL" id="JBHRSD010000015">
    <property type="protein sequence ID" value="MFC3032835.1"/>
    <property type="molecule type" value="Genomic_DNA"/>
</dbReference>
<dbReference type="PANTHER" id="PTHR23404">
    <property type="entry name" value="MOLYBDOPTERIN SYNTHASE RELATED"/>
    <property type="match status" value="1"/>
</dbReference>
<evidence type="ECO:0000256" key="5">
    <source>
        <dbReference type="ARBA" id="ARBA00023150"/>
    </source>
</evidence>
<keyword evidence="5" id="KW-0501">Molybdenum cofactor biosynthesis</keyword>
<comment type="similarity">
    <text evidence="2">Belongs to the MoaE family.</text>
</comment>
<evidence type="ECO:0000256" key="2">
    <source>
        <dbReference type="ARBA" id="ARBA00005426"/>
    </source>
</evidence>
<keyword evidence="13" id="KW-1185">Reference proteome</keyword>
<reference evidence="13" key="1">
    <citation type="journal article" date="2019" name="Int. J. Syst. Evol. Microbiol.">
        <title>The Global Catalogue of Microorganisms (GCM) 10K type strain sequencing project: providing services to taxonomists for standard genome sequencing and annotation.</title>
        <authorList>
            <consortium name="The Broad Institute Genomics Platform"/>
            <consortium name="The Broad Institute Genome Sequencing Center for Infectious Disease"/>
            <person name="Wu L."/>
            <person name="Ma J."/>
        </authorList>
    </citation>
    <scope>NUCLEOTIDE SEQUENCE [LARGE SCALE GENOMIC DNA]</scope>
    <source>
        <strain evidence="13">KCTC 42730</strain>
    </source>
</reference>
<comment type="pathway">
    <text evidence="1">Cofactor biosynthesis; molybdopterin biosynthesis.</text>
</comment>
<dbReference type="InterPro" id="IPR036563">
    <property type="entry name" value="MoaE_sf"/>
</dbReference>
<accession>A0ABV7CJK7</accession>
<evidence type="ECO:0000256" key="1">
    <source>
        <dbReference type="ARBA" id="ARBA00005046"/>
    </source>
</evidence>
<dbReference type="Pfam" id="PF02391">
    <property type="entry name" value="MoaE"/>
    <property type="match status" value="1"/>
</dbReference>
<dbReference type="InterPro" id="IPR003448">
    <property type="entry name" value="Mopterin_biosynth_MoaE"/>
</dbReference>
<evidence type="ECO:0000256" key="7">
    <source>
        <dbReference type="ARBA" id="ARBA00029745"/>
    </source>
</evidence>
<proteinExistence type="inferred from homology"/>
<protein>
    <recommendedName>
        <fullName evidence="4">Molybdopterin synthase catalytic subunit</fullName>
        <ecNumber evidence="3">2.8.1.12</ecNumber>
    </recommendedName>
    <alternativeName>
        <fullName evidence="9">MPT synthase subunit 2</fullName>
    </alternativeName>
    <alternativeName>
        <fullName evidence="7">Molybdenum cofactor biosynthesis protein E</fullName>
    </alternativeName>
    <alternativeName>
        <fullName evidence="8">Molybdopterin-converting factor large subunit</fullName>
    </alternativeName>
    <alternativeName>
        <fullName evidence="10">Molybdopterin-converting factor subunit 2</fullName>
    </alternativeName>
</protein>
<evidence type="ECO:0000256" key="10">
    <source>
        <dbReference type="ARBA" id="ARBA00032474"/>
    </source>
</evidence>
<dbReference type="Gene3D" id="3.90.1170.40">
    <property type="entry name" value="Molybdopterin biosynthesis MoaE subunit"/>
    <property type="match status" value="1"/>
</dbReference>
<gene>
    <name evidence="12" type="ORF">ACFOEE_09920</name>
</gene>
<sequence length="149" mass="17178">MIRVQEHDFDLNEEYEALMQDDSCSGAVVLFVGRVRDLNQGHQVNQLYLEHYPEMTNKYLAQLEEQALELWPLEKVTIIHRVGPLSLKDQIVMVGVSSVHREAAFEAAQYLMDLLKANAPFWKREVIEGGLNRWVSANHKDQIAAAQWM</sequence>
<dbReference type="RefSeq" id="WP_377098457.1">
    <property type="nucleotide sequence ID" value="NZ_JBHRSD010000015.1"/>
</dbReference>
<dbReference type="CDD" id="cd00756">
    <property type="entry name" value="MoaE"/>
    <property type="match status" value="1"/>
</dbReference>
<comment type="subunit">
    <text evidence="6">Heterotetramer of 2 MoaD subunits and 2 MoaE subunits. Also stable as homodimer. The enzyme changes between these two forms during catalysis.</text>
</comment>
<comment type="catalytic activity">
    <reaction evidence="11">
        <text>2 [molybdopterin-synthase sulfur-carrier protein]-C-terminal-Gly-aminoethanethioate + cyclic pyranopterin phosphate + H2O = molybdopterin + 2 [molybdopterin-synthase sulfur-carrier protein]-C-terminal Gly-Gly + 2 H(+)</text>
        <dbReference type="Rhea" id="RHEA:26333"/>
        <dbReference type="Rhea" id="RHEA-COMP:12202"/>
        <dbReference type="Rhea" id="RHEA-COMP:19907"/>
        <dbReference type="ChEBI" id="CHEBI:15377"/>
        <dbReference type="ChEBI" id="CHEBI:15378"/>
        <dbReference type="ChEBI" id="CHEBI:58698"/>
        <dbReference type="ChEBI" id="CHEBI:59648"/>
        <dbReference type="ChEBI" id="CHEBI:90778"/>
        <dbReference type="ChEBI" id="CHEBI:232372"/>
        <dbReference type="EC" id="2.8.1.12"/>
    </reaction>
</comment>